<organism evidence="2 3">
    <name type="scientific">Elysia crispata</name>
    <name type="common">lettuce slug</name>
    <dbReference type="NCBI Taxonomy" id="231223"/>
    <lineage>
        <taxon>Eukaryota</taxon>
        <taxon>Metazoa</taxon>
        <taxon>Spiralia</taxon>
        <taxon>Lophotrochozoa</taxon>
        <taxon>Mollusca</taxon>
        <taxon>Gastropoda</taxon>
        <taxon>Heterobranchia</taxon>
        <taxon>Euthyneura</taxon>
        <taxon>Panpulmonata</taxon>
        <taxon>Sacoglossa</taxon>
        <taxon>Placobranchoidea</taxon>
        <taxon>Plakobranchidae</taxon>
        <taxon>Elysia</taxon>
    </lineage>
</organism>
<name>A0AAE0ZHQ7_9GAST</name>
<dbReference type="EMBL" id="JAWDGP010003892">
    <property type="protein sequence ID" value="KAK3769673.1"/>
    <property type="molecule type" value="Genomic_DNA"/>
</dbReference>
<evidence type="ECO:0000256" key="1">
    <source>
        <dbReference type="SAM" id="MobiDB-lite"/>
    </source>
</evidence>
<keyword evidence="3" id="KW-1185">Reference proteome</keyword>
<feature type="compositionally biased region" description="Basic and acidic residues" evidence="1">
    <location>
        <begin position="1"/>
        <end position="13"/>
    </location>
</feature>
<accession>A0AAE0ZHQ7</accession>
<feature type="region of interest" description="Disordered" evidence="1">
    <location>
        <begin position="56"/>
        <end position="94"/>
    </location>
</feature>
<gene>
    <name evidence="2" type="ORF">RRG08_004925</name>
</gene>
<feature type="region of interest" description="Disordered" evidence="1">
    <location>
        <begin position="1"/>
        <end position="37"/>
    </location>
</feature>
<evidence type="ECO:0000313" key="2">
    <source>
        <dbReference type="EMBL" id="KAK3769673.1"/>
    </source>
</evidence>
<dbReference type="Proteomes" id="UP001283361">
    <property type="component" value="Unassembled WGS sequence"/>
</dbReference>
<dbReference type="AlphaFoldDB" id="A0AAE0ZHQ7"/>
<reference evidence="2" key="1">
    <citation type="journal article" date="2023" name="G3 (Bethesda)">
        <title>A reference genome for the long-term kleptoplast-retaining sea slug Elysia crispata morphotype clarki.</title>
        <authorList>
            <person name="Eastman K.E."/>
            <person name="Pendleton A.L."/>
            <person name="Shaikh M.A."/>
            <person name="Suttiyut T."/>
            <person name="Ogas R."/>
            <person name="Tomko P."/>
            <person name="Gavelis G."/>
            <person name="Widhalm J.R."/>
            <person name="Wisecaver J.H."/>
        </authorList>
    </citation>
    <scope>NUCLEOTIDE SEQUENCE</scope>
    <source>
        <strain evidence="2">ECLA1</strain>
    </source>
</reference>
<sequence>MEKLLERRMEERSLQQAENVRYGSRRRDDKPHSCCQGEVRPGVIDDVVIAAALNRSLDIHPQASDPDPPPGRETRHIGQPQASLRCPTGHLRRKRPPNLGFSLTSFRLVVLYFE</sequence>
<proteinExistence type="predicted"/>
<comment type="caution">
    <text evidence="2">The sequence shown here is derived from an EMBL/GenBank/DDBJ whole genome shotgun (WGS) entry which is preliminary data.</text>
</comment>
<evidence type="ECO:0000313" key="3">
    <source>
        <dbReference type="Proteomes" id="UP001283361"/>
    </source>
</evidence>
<protein>
    <submittedName>
        <fullName evidence="2">Uncharacterized protein</fullName>
    </submittedName>
</protein>